<dbReference type="InterPro" id="IPR027266">
    <property type="entry name" value="TrmE/GcvT-like"/>
</dbReference>
<gene>
    <name evidence="2" type="ORF">METZ01_LOCUS259263</name>
</gene>
<dbReference type="EMBL" id="UINC01071482">
    <property type="protein sequence ID" value="SVC06409.1"/>
    <property type="molecule type" value="Genomic_DNA"/>
</dbReference>
<dbReference type="Gene3D" id="3.30.1360.120">
    <property type="entry name" value="Probable tRNA modification gtpase trme, domain 1"/>
    <property type="match status" value="1"/>
</dbReference>
<protein>
    <recommendedName>
        <fullName evidence="1">GCVT N-terminal domain-containing protein</fullName>
    </recommendedName>
</protein>
<reference evidence="2" key="1">
    <citation type="submission" date="2018-05" db="EMBL/GenBank/DDBJ databases">
        <authorList>
            <person name="Lanie J.A."/>
            <person name="Ng W.-L."/>
            <person name="Kazmierczak K.M."/>
            <person name="Andrzejewski T.M."/>
            <person name="Davidsen T.M."/>
            <person name="Wayne K.J."/>
            <person name="Tettelin H."/>
            <person name="Glass J.I."/>
            <person name="Rusch D."/>
            <person name="Podicherti R."/>
            <person name="Tsui H.-C.T."/>
            <person name="Winkler M.E."/>
        </authorList>
    </citation>
    <scope>NUCLEOTIDE SEQUENCE</scope>
</reference>
<feature type="non-terminal residue" evidence="2">
    <location>
        <position position="65"/>
    </location>
</feature>
<dbReference type="Pfam" id="PF01571">
    <property type="entry name" value="GCV_T"/>
    <property type="match status" value="1"/>
</dbReference>
<evidence type="ECO:0000313" key="2">
    <source>
        <dbReference type="EMBL" id="SVC06409.1"/>
    </source>
</evidence>
<dbReference type="GO" id="GO:0005739">
    <property type="term" value="C:mitochondrion"/>
    <property type="evidence" value="ECO:0007669"/>
    <property type="project" value="TreeGrafter"/>
</dbReference>
<dbReference type="PANTHER" id="PTHR43757">
    <property type="entry name" value="AMINOMETHYLTRANSFERASE"/>
    <property type="match status" value="1"/>
</dbReference>
<organism evidence="2">
    <name type="scientific">marine metagenome</name>
    <dbReference type="NCBI Taxonomy" id="408172"/>
    <lineage>
        <taxon>unclassified sequences</taxon>
        <taxon>metagenomes</taxon>
        <taxon>ecological metagenomes</taxon>
    </lineage>
</organism>
<name>A0A382J487_9ZZZZ</name>
<proteinExistence type="predicted"/>
<dbReference type="SUPFAM" id="SSF103025">
    <property type="entry name" value="Folate-binding domain"/>
    <property type="match status" value="1"/>
</dbReference>
<feature type="domain" description="GCVT N-terminal" evidence="1">
    <location>
        <begin position="21"/>
        <end position="65"/>
    </location>
</feature>
<dbReference type="InterPro" id="IPR006222">
    <property type="entry name" value="GCVT_N"/>
</dbReference>
<dbReference type="AlphaFoldDB" id="A0A382J487"/>
<dbReference type="InterPro" id="IPR028896">
    <property type="entry name" value="GcvT/YgfZ/DmdA"/>
</dbReference>
<dbReference type="PANTHER" id="PTHR43757:SF2">
    <property type="entry name" value="AMINOMETHYLTRANSFERASE, MITOCHONDRIAL"/>
    <property type="match status" value="1"/>
</dbReference>
<sequence length="65" mass="7472">MTEGQSKVKSLSVVLKEIFLNDYHKNNHAKFIPFSGYSMPINYDLGIIKEHLHVRELVGVFDVSH</sequence>
<evidence type="ECO:0000259" key="1">
    <source>
        <dbReference type="Pfam" id="PF01571"/>
    </source>
</evidence>
<accession>A0A382J487</accession>